<evidence type="ECO:0000313" key="2">
    <source>
        <dbReference type="EMBL" id="KRX89367.1"/>
    </source>
</evidence>
<feature type="region of interest" description="Disordered" evidence="1">
    <location>
        <begin position="58"/>
        <end position="85"/>
    </location>
</feature>
<evidence type="ECO:0000256" key="1">
    <source>
        <dbReference type="SAM" id="MobiDB-lite"/>
    </source>
</evidence>
<comment type="caution">
    <text evidence="2">The sequence shown here is derived from an EMBL/GenBank/DDBJ whole genome shotgun (WGS) entry which is preliminary data.</text>
</comment>
<evidence type="ECO:0000313" key="3">
    <source>
        <dbReference type="Proteomes" id="UP000054815"/>
    </source>
</evidence>
<dbReference type="Proteomes" id="UP000054815">
    <property type="component" value="Unassembled WGS sequence"/>
</dbReference>
<proteinExistence type="predicted"/>
<reference evidence="2 3" key="1">
    <citation type="submission" date="2015-01" db="EMBL/GenBank/DDBJ databases">
        <title>Evolution of Trichinella species and genotypes.</title>
        <authorList>
            <person name="Korhonen P.K."/>
            <person name="Edoardo P."/>
            <person name="Giuseppe L.R."/>
            <person name="Gasser R.B."/>
        </authorList>
    </citation>
    <scope>NUCLEOTIDE SEQUENCE [LARGE SCALE GENOMIC DNA]</scope>
    <source>
        <strain evidence="2">ISS141</strain>
    </source>
</reference>
<protein>
    <submittedName>
        <fullName evidence="2">Uncharacterized protein</fullName>
    </submittedName>
</protein>
<gene>
    <name evidence="2" type="ORF">T4E_9854</name>
</gene>
<name>A0A0V0XN44_TRIPS</name>
<accession>A0A0V0XN44</accession>
<sequence>MQRFGRRFAQTALFNEVIVTILARTESIKLDRLWRLRWLANWWAISLRSIAQIVHNRSDKQHAQNDQIKTGKQFDPVQGEHATDQMPGQCLTVDVEYAQNLHKAQIIRRGQIPETSAKGEQK</sequence>
<organism evidence="2 3">
    <name type="scientific">Trichinella pseudospiralis</name>
    <name type="common">Parasitic roundworm</name>
    <dbReference type="NCBI Taxonomy" id="6337"/>
    <lineage>
        <taxon>Eukaryota</taxon>
        <taxon>Metazoa</taxon>
        <taxon>Ecdysozoa</taxon>
        <taxon>Nematoda</taxon>
        <taxon>Enoplea</taxon>
        <taxon>Dorylaimia</taxon>
        <taxon>Trichinellida</taxon>
        <taxon>Trichinellidae</taxon>
        <taxon>Trichinella</taxon>
    </lineage>
</organism>
<dbReference type="EMBL" id="JYDU01000200">
    <property type="protein sequence ID" value="KRX89367.1"/>
    <property type="molecule type" value="Genomic_DNA"/>
</dbReference>
<dbReference type="AlphaFoldDB" id="A0A0V0XN44"/>